<keyword evidence="6 7" id="KW-0472">Membrane</keyword>
<accession>A0A377GXD6</accession>
<dbReference type="AlphaFoldDB" id="A0A377GXD6"/>
<feature type="transmembrane region" description="Helical" evidence="7">
    <location>
        <begin position="217"/>
        <end position="244"/>
    </location>
</feature>
<dbReference type="PROSITE" id="PS50928">
    <property type="entry name" value="ABC_TM1"/>
    <property type="match status" value="1"/>
</dbReference>
<keyword evidence="10" id="KW-1185">Reference proteome</keyword>
<dbReference type="PANTHER" id="PTHR30183">
    <property type="entry name" value="MOLYBDENUM TRANSPORT SYSTEM PERMEASE PROTEIN MODB"/>
    <property type="match status" value="1"/>
</dbReference>
<sequence>MVKIFKFKNIVTTMLSGIFLLPMLSLILRTDIKSWSQALHMQRIYESIGITFYILILTIIFNILIGTPVAYTLSRTKSKLGKVLEILVFLPIIFPATVSVLGVQYRFIQFGLIETTLGVAIVHTVMTLPYYILSMKSGYTTISDNYFKLGKVMGVNEKQIFFKITLPMLKKSFIVGVAMIIMVSLVQYLTTFIIGGSEVMTLPIMLMPYMVDGGSKMGAVYSIIYILVTFISVVLAKSIINLLWRDRNVRSKN</sequence>
<dbReference type="OrthoDB" id="9782004at2"/>
<evidence type="ECO:0000256" key="7">
    <source>
        <dbReference type="RuleBase" id="RU363032"/>
    </source>
</evidence>
<evidence type="ECO:0000256" key="4">
    <source>
        <dbReference type="ARBA" id="ARBA00022692"/>
    </source>
</evidence>
<feature type="transmembrane region" description="Helical" evidence="7">
    <location>
        <begin position="107"/>
        <end position="133"/>
    </location>
</feature>
<evidence type="ECO:0000256" key="2">
    <source>
        <dbReference type="ARBA" id="ARBA00022448"/>
    </source>
</evidence>
<dbReference type="InterPro" id="IPR000515">
    <property type="entry name" value="MetI-like"/>
</dbReference>
<proteinExistence type="inferred from homology"/>
<dbReference type="InterPro" id="IPR035906">
    <property type="entry name" value="MetI-like_sf"/>
</dbReference>
<dbReference type="Proteomes" id="UP000255328">
    <property type="component" value="Unassembled WGS sequence"/>
</dbReference>
<dbReference type="Gene3D" id="1.10.3720.10">
    <property type="entry name" value="MetI-like"/>
    <property type="match status" value="1"/>
</dbReference>
<feature type="transmembrane region" description="Helical" evidence="7">
    <location>
        <begin position="7"/>
        <end position="28"/>
    </location>
</feature>
<reference evidence="9 10" key="1">
    <citation type="submission" date="2018-06" db="EMBL/GenBank/DDBJ databases">
        <authorList>
            <consortium name="Pathogen Informatics"/>
            <person name="Doyle S."/>
        </authorList>
    </citation>
    <scope>NUCLEOTIDE SEQUENCE [LARGE SCALE GENOMIC DNA]</scope>
    <source>
        <strain evidence="9 10">NCTC10723</strain>
    </source>
</reference>
<feature type="transmembrane region" description="Helical" evidence="7">
    <location>
        <begin position="48"/>
        <end position="71"/>
    </location>
</feature>
<dbReference type="EMBL" id="UGGU01000003">
    <property type="protein sequence ID" value="STO31513.1"/>
    <property type="molecule type" value="Genomic_DNA"/>
</dbReference>
<evidence type="ECO:0000313" key="9">
    <source>
        <dbReference type="EMBL" id="STO31513.1"/>
    </source>
</evidence>
<feature type="transmembrane region" description="Helical" evidence="7">
    <location>
        <begin position="173"/>
        <end position="197"/>
    </location>
</feature>
<evidence type="ECO:0000256" key="5">
    <source>
        <dbReference type="ARBA" id="ARBA00022989"/>
    </source>
</evidence>
<dbReference type="GO" id="GO:0005886">
    <property type="term" value="C:plasma membrane"/>
    <property type="evidence" value="ECO:0007669"/>
    <property type="project" value="UniProtKB-SubCell"/>
</dbReference>
<evidence type="ECO:0000256" key="6">
    <source>
        <dbReference type="ARBA" id="ARBA00023136"/>
    </source>
</evidence>
<protein>
    <submittedName>
        <fullName evidence="9">Thiamine transporter membrane protein</fullName>
    </submittedName>
</protein>
<evidence type="ECO:0000259" key="8">
    <source>
        <dbReference type="PROSITE" id="PS50928"/>
    </source>
</evidence>
<feature type="domain" description="ABC transmembrane type-1" evidence="8">
    <location>
        <begin position="48"/>
        <end position="236"/>
    </location>
</feature>
<dbReference type="CDD" id="cd06261">
    <property type="entry name" value="TM_PBP2"/>
    <property type="match status" value="1"/>
</dbReference>
<dbReference type="GO" id="GO:0055085">
    <property type="term" value="P:transmembrane transport"/>
    <property type="evidence" value="ECO:0007669"/>
    <property type="project" value="InterPro"/>
</dbReference>
<dbReference type="PANTHER" id="PTHR30183:SF3">
    <property type="entry name" value="MOLYBDENUM TRANSPORT SYSTEM PERMEASE PROTEIN MODB"/>
    <property type="match status" value="1"/>
</dbReference>
<gene>
    <name evidence="9" type="ORF">NCTC10723_00964</name>
</gene>
<evidence type="ECO:0000256" key="1">
    <source>
        <dbReference type="ARBA" id="ARBA00004651"/>
    </source>
</evidence>
<evidence type="ECO:0000256" key="3">
    <source>
        <dbReference type="ARBA" id="ARBA00022475"/>
    </source>
</evidence>
<dbReference type="RefSeq" id="WP_115269886.1">
    <property type="nucleotide sequence ID" value="NZ_UGGU01000003.1"/>
</dbReference>
<comment type="similarity">
    <text evidence="7">Belongs to the binding-protein-dependent transport system permease family.</text>
</comment>
<dbReference type="Pfam" id="PF00528">
    <property type="entry name" value="BPD_transp_1"/>
    <property type="match status" value="1"/>
</dbReference>
<keyword evidence="2 7" id="KW-0813">Transport</keyword>
<keyword evidence="5 7" id="KW-1133">Transmembrane helix</keyword>
<dbReference type="SUPFAM" id="SSF161098">
    <property type="entry name" value="MetI-like"/>
    <property type="match status" value="1"/>
</dbReference>
<feature type="transmembrane region" description="Helical" evidence="7">
    <location>
        <begin position="83"/>
        <end position="101"/>
    </location>
</feature>
<name>A0A377GXD6_9FUSO</name>
<evidence type="ECO:0000313" key="10">
    <source>
        <dbReference type="Proteomes" id="UP000255328"/>
    </source>
</evidence>
<comment type="subcellular location">
    <subcellularLocation>
        <location evidence="1 7">Cell membrane</location>
        <topology evidence="1 7">Multi-pass membrane protein</topology>
    </subcellularLocation>
</comment>
<keyword evidence="4 7" id="KW-0812">Transmembrane</keyword>
<keyword evidence="3" id="KW-1003">Cell membrane</keyword>
<organism evidence="9 10">
    <name type="scientific">Fusobacterium necrogenes</name>
    <dbReference type="NCBI Taxonomy" id="858"/>
    <lineage>
        <taxon>Bacteria</taxon>
        <taxon>Fusobacteriati</taxon>
        <taxon>Fusobacteriota</taxon>
        <taxon>Fusobacteriia</taxon>
        <taxon>Fusobacteriales</taxon>
        <taxon>Fusobacteriaceae</taxon>
        <taxon>Fusobacterium</taxon>
    </lineage>
</organism>